<accession>A0ABT8L3I7</accession>
<keyword evidence="2" id="KW-1185">Reference proteome</keyword>
<reference evidence="1" key="1">
    <citation type="submission" date="2023-06" db="EMBL/GenBank/DDBJ databases">
        <title>Genomic of Agaribacillus aureum.</title>
        <authorList>
            <person name="Wang G."/>
        </authorList>
    </citation>
    <scope>NUCLEOTIDE SEQUENCE</scope>
    <source>
        <strain evidence="1">BMA12</strain>
    </source>
</reference>
<evidence type="ECO:0000313" key="1">
    <source>
        <dbReference type="EMBL" id="MDN5212299.1"/>
    </source>
</evidence>
<organism evidence="1 2">
    <name type="scientific">Agaribacillus aureus</name>
    <dbReference type="NCBI Taxonomy" id="3051825"/>
    <lineage>
        <taxon>Bacteria</taxon>
        <taxon>Pseudomonadati</taxon>
        <taxon>Bacteroidota</taxon>
        <taxon>Cytophagia</taxon>
        <taxon>Cytophagales</taxon>
        <taxon>Splendidivirgaceae</taxon>
        <taxon>Agaribacillus</taxon>
    </lineage>
</organism>
<gene>
    <name evidence="1" type="ORF">QQ020_09575</name>
</gene>
<evidence type="ECO:0008006" key="3">
    <source>
        <dbReference type="Google" id="ProtNLM"/>
    </source>
</evidence>
<name>A0ABT8L3I7_9BACT</name>
<proteinExistence type="predicted"/>
<dbReference type="EMBL" id="JAUJEB010000001">
    <property type="protein sequence ID" value="MDN5212299.1"/>
    <property type="molecule type" value="Genomic_DNA"/>
</dbReference>
<protein>
    <recommendedName>
        <fullName evidence="3">Viral A-type inclusion protein</fullName>
    </recommendedName>
</protein>
<dbReference type="Proteomes" id="UP001172083">
    <property type="component" value="Unassembled WGS sequence"/>
</dbReference>
<dbReference type="RefSeq" id="WP_346757618.1">
    <property type="nucleotide sequence ID" value="NZ_JAUJEB010000001.1"/>
</dbReference>
<evidence type="ECO:0000313" key="2">
    <source>
        <dbReference type="Proteomes" id="UP001172083"/>
    </source>
</evidence>
<comment type="caution">
    <text evidence="1">The sequence shown here is derived from an EMBL/GenBank/DDBJ whole genome shotgun (WGS) entry which is preliminary data.</text>
</comment>
<sequence>MNKILKYGRICLLIMLIGHLVSCQQKKESPTALLFEETMDLHDVAMAKMGEIYKLKKSLTEKSDSLLQITPVDSSLQEKFTYLINQLETADESMMSWMAQFETKYKNEDSEESLNYYEDQKQKILVVSKSMNEAIDQARKATQN</sequence>